<evidence type="ECO:0000259" key="1">
    <source>
        <dbReference type="Pfam" id="PF00498"/>
    </source>
</evidence>
<dbReference type="Pfam" id="PF00498">
    <property type="entry name" value="FHA"/>
    <property type="match status" value="1"/>
</dbReference>
<evidence type="ECO:0000313" key="3">
    <source>
        <dbReference type="Proteomes" id="UP000298551"/>
    </source>
</evidence>
<evidence type="ECO:0000313" key="2">
    <source>
        <dbReference type="EMBL" id="QCI11867.1"/>
    </source>
</evidence>
<dbReference type="OrthoDB" id="273564at2"/>
<dbReference type="InterPro" id="IPR008984">
    <property type="entry name" value="SMAD_FHA_dom_sf"/>
</dbReference>
<reference evidence="3" key="1">
    <citation type="submission" date="2019-04" db="EMBL/GenBank/DDBJ databases">
        <title>Genome sequence of Pseudomonas putida 1290, an auxin catabolizing strain.</title>
        <authorList>
            <person name="Laird T.S."/>
            <person name="Leveau J.H.J."/>
        </authorList>
    </citation>
    <scope>NUCLEOTIDE SEQUENCE [LARGE SCALE GENOMIC DNA]</scope>
    <source>
        <strain evidence="3">1290</strain>
    </source>
</reference>
<dbReference type="CDD" id="cd00060">
    <property type="entry name" value="FHA"/>
    <property type="match status" value="1"/>
</dbReference>
<dbReference type="RefSeq" id="WP_136914031.1">
    <property type="nucleotide sequence ID" value="NZ_CP039371.1"/>
</dbReference>
<gene>
    <name evidence="2" type="ORF">E6B08_11075</name>
</gene>
<dbReference type="EMBL" id="CP039371">
    <property type="protein sequence ID" value="QCI11867.1"/>
    <property type="molecule type" value="Genomic_DNA"/>
</dbReference>
<organism evidence="2 3">
    <name type="scientific">Pseudomonas putida</name>
    <name type="common">Arthrobacter siderocapsulatus</name>
    <dbReference type="NCBI Taxonomy" id="303"/>
    <lineage>
        <taxon>Bacteria</taxon>
        <taxon>Pseudomonadati</taxon>
        <taxon>Pseudomonadota</taxon>
        <taxon>Gammaproteobacteria</taxon>
        <taxon>Pseudomonadales</taxon>
        <taxon>Pseudomonadaceae</taxon>
        <taxon>Pseudomonas</taxon>
    </lineage>
</organism>
<accession>A0A4D6X776</accession>
<proteinExistence type="predicted"/>
<sequence length="187" mass="21020">MNTLTLSIVNYQQLQHGMSRHHRFDREGGTIGTQAADWRLLDNCKRVRPIHCEIRWAEDSFCAVDHCNRTFLNSSSRSLGQSGPMRLKDGDQLRIGNYLIQVHYQEQTVVRSLEGFFMPAQGVLAALPPAYPDDNEVEHAAVRPPPEICQALHKGMGSDPLLALDTLQHLKLAQEDNLHGLFVGDQP</sequence>
<dbReference type="SUPFAM" id="SSF49879">
    <property type="entry name" value="SMAD/FHA domain"/>
    <property type="match status" value="1"/>
</dbReference>
<dbReference type="Gene3D" id="2.60.200.20">
    <property type="match status" value="1"/>
</dbReference>
<dbReference type="Proteomes" id="UP000298551">
    <property type="component" value="Chromosome"/>
</dbReference>
<feature type="domain" description="FHA" evidence="1">
    <location>
        <begin position="31"/>
        <end position="96"/>
    </location>
</feature>
<dbReference type="AlphaFoldDB" id="A0A4D6X776"/>
<name>A0A4D6X776_PSEPU</name>
<dbReference type="InterPro" id="IPR000253">
    <property type="entry name" value="FHA_dom"/>
</dbReference>
<protein>
    <submittedName>
        <fullName evidence="2">FHA domain-containing protein</fullName>
    </submittedName>
</protein>